<evidence type="ECO:0000313" key="1">
    <source>
        <dbReference type="EMBL" id="QNQ89351.1"/>
    </source>
</evidence>
<reference evidence="1 2" key="1">
    <citation type="submission" date="2019-12" db="EMBL/GenBank/DDBJ databases">
        <title>Corynebacterium sp. nov., isolated from feces of the Anser Albifrons in China.</title>
        <authorList>
            <person name="Liu Q."/>
        </authorList>
    </citation>
    <scope>NUCLEOTIDE SEQUENCE [LARGE SCALE GENOMIC DNA]</scope>
    <source>
        <strain evidence="1 2">4H37-19</strain>
    </source>
</reference>
<accession>A0A7H0SLC6</accession>
<evidence type="ECO:0000313" key="2">
    <source>
        <dbReference type="Proteomes" id="UP000516320"/>
    </source>
</evidence>
<organism evidence="1 2">
    <name type="scientific">Corynebacterium poyangense</name>
    <dbReference type="NCBI Taxonomy" id="2684405"/>
    <lineage>
        <taxon>Bacteria</taxon>
        <taxon>Bacillati</taxon>
        <taxon>Actinomycetota</taxon>
        <taxon>Actinomycetes</taxon>
        <taxon>Mycobacteriales</taxon>
        <taxon>Corynebacteriaceae</taxon>
        <taxon>Corynebacterium</taxon>
    </lineage>
</organism>
<keyword evidence="2" id="KW-1185">Reference proteome</keyword>
<protein>
    <submittedName>
        <fullName evidence="1">Uncharacterized protein</fullName>
    </submittedName>
</protein>
<dbReference type="EMBL" id="CP046884">
    <property type="protein sequence ID" value="QNQ89351.1"/>
    <property type="molecule type" value="Genomic_DNA"/>
</dbReference>
<dbReference type="Proteomes" id="UP000516320">
    <property type="component" value="Chromosome"/>
</dbReference>
<name>A0A7H0SLC6_9CORY</name>
<dbReference type="KEGG" id="cpoy:GP475_00895"/>
<gene>
    <name evidence="1" type="ORF">GP475_00895</name>
</gene>
<dbReference type="AlphaFoldDB" id="A0A7H0SLC6"/>
<sequence>MFGLFKKKDTAPEEHIAAQRTDLPLNDFMTRLMAQELPLLDSVSRGEVYQILRDYEGEQICQQDQLPERIRELMDL</sequence>
<proteinExistence type="predicted"/>
<dbReference type="RefSeq" id="WP_187974807.1">
    <property type="nucleotide sequence ID" value="NZ_CP046884.1"/>
</dbReference>